<dbReference type="Proteomes" id="UP000236735">
    <property type="component" value="Unassembled WGS sequence"/>
</dbReference>
<dbReference type="EMBL" id="FNUV01000005">
    <property type="protein sequence ID" value="SEF91496.1"/>
    <property type="molecule type" value="Genomic_DNA"/>
</dbReference>
<dbReference type="RefSeq" id="WP_036912192.1">
    <property type="nucleotide sequence ID" value="NZ_FNUV01000005.1"/>
</dbReference>
<gene>
    <name evidence="1" type="ORF">SAMN05216354_2088</name>
</gene>
<accession>A0A1H5VWZ1</accession>
<name>A0A1H5VWZ1_XYLRU</name>
<reference evidence="1 2" key="1">
    <citation type="submission" date="2016-10" db="EMBL/GenBank/DDBJ databases">
        <authorList>
            <person name="de Groot N.N."/>
        </authorList>
    </citation>
    <scope>NUCLEOTIDE SEQUENCE [LARGE SCALE GENOMIC DNA]</scope>
    <source>
        <strain evidence="1 2">AR32</strain>
    </source>
</reference>
<sequence length="116" mass="13762">MENNRKKANTFLKLFVPEFRNEAMRIVRDCDQVSEATKSTNPRDLVKLEFKFKPGMKWKVYQHFVWVIAKGYLSVSQPELIAYLAENTNLASNENIKTRKDTIKRALNRRKNIYHQ</sequence>
<dbReference type="GeneID" id="32573320"/>
<protein>
    <submittedName>
        <fullName evidence="1">Uncharacterized protein</fullName>
    </submittedName>
</protein>
<proteinExistence type="predicted"/>
<dbReference type="AlphaFoldDB" id="A0A1H5VWZ1"/>
<evidence type="ECO:0000313" key="1">
    <source>
        <dbReference type="EMBL" id="SEF91496.1"/>
    </source>
</evidence>
<evidence type="ECO:0000313" key="2">
    <source>
        <dbReference type="Proteomes" id="UP000236735"/>
    </source>
</evidence>
<organism evidence="1 2">
    <name type="scientific">Xylanibacter ruminicola</name>
    <name type="common">Prevotella ruminicola</name>
    <dbReference type="NCBI Taxonomy" id="839"/>
    <lineage>
        <taxon>Bacteria</taxon>
        <taxon>Pseudomonadati</taxon>
        <taxon>Bacteroidota</taxon>
        <taxon>Bacteroidia</taxon>
        <taxon>Bacteroidales</taxon>
        <taxon>Prevotellaceae</taxon>
        <taxon>Xylanibacter</taxon>
    </lineage>
</organism>